<evidence type="ECO:0000256" key="5">
    <source>
        <dbReference type="ARBA" id="ARBA00022764"/>
    </source>
</evidence>
<sequence length="453" mass="50459">MNKYIFPILLLMLALAGCQPRSSDQVVMWHVMGGPLGKTLDSMVADFSKENPGRKIDPISMGSYTALSQKLMASVAAGNEPLLAQSYEAWTSQLLEKDAVKPFGDYIAEMGDTSYLSDFFPVMLAECSRNGKLTSMPFNKSVPVYYYNKDLFAKAGLDPEKFPATWDQFIEAAKKLTLDSNQDGTPEQWGTAFTTGAAWMFQCLVLQNGGEIFSPDGKKVVFDSPEGIEALQYLVDLVYKHKVAFLTTGYEHQNDFLSGRVAMIQSSSASLAYMALQKIPFNMGIAPLPMKKRPAVVLSGTNIIMFRKPREDLMARGWELVQWMMEPKNTARWSAETSYLPVRRSALNEKSLKEKFARYPGLENAYRQLEYAHPEPNEVVWNIGRSIMDEDGLQPALKGFKTPAQALHKAAKKINLQQGGEAGSPWMALILLIVIVALSALGLIAKFRKPKHE</sequence>
<keyword evidence="6" id="KW-0472">Membrane</keyword>
<evidence type="ECO:0000256" key="1">
    <source>
        <dbReference type="ARBA" id="ARBA00004196"/>
    </source>
</evidence>
<keyword evidence="5" id="KW-0574">Periplasm</keyword>
<dbReference type="InterPro" id="IPR050490">
    <property type="entry name" value="Bact_solute-bd_prot1"/>
</dbReference>
<dbReference type="Pfam" id="PF13416">
    <property type="entry name" value="SBP_bac_8"/>
    <property type="match status" value="1"/>
</dbReference>
<dbReference type="AlphaFoldDB" id="A0A1F5RFG3"/>
<evidence type="ECO:0000256" key="2">
    <source>
        <dbReference type="ARBA" id="ARBA00008520"/>
    </source>
</evidence>
<comment type="similarity">
    <text evidence="2">Belongs to the bacterial solute-binding protein 1 family.</text>
</comment>
<organism evidence="7 8">
    <name type="scientific">Candidatus Edwardsbacteria bacterium GWF2_54_11</name>
    <dbReference type="NCBI Taxonomy" id="1817851"/>
    <lineage>
        <taxon>Bacteria</taxon>
        <taxon>Candidatus Edwardsiibacteriota</taxon>
    </lineage>
</organism>
<dbReference type="EMBL" id="MFFM01000031">
    <property type="protein sequence ID" value="OGF12781.1"/>
    <property type="molecule type" value="Genomic_DNA"/>
</dbReference>
<name>A0A1F5RFG3_9BACT</name>
<comment type="caution">
    <text evidence="7">The sequence shown here is derived from an EMBL/GenBank/DDBJ whole genome shotgun (WGS) entry which is preliminary data.</text>
</comment>
<dbReference type="PROSITE" id="PS51257">
    <property type="entry name" value="PROKAR_LIPOPROTEIN"/>
    <property type="match status" value="1"/>
</dbReference>
<keyword evidence="6" id="KW-1133">Transmembrane helix</keyword>
<dbReference type="GO" id="GO:0030313">
    <property type="term" value="C:cell envelope"/>
    <property type="evidence" value="ECO:0007669"/>
    <property type="project" value="UniProtKB-SubCell"/>
</dbReference>
<dbReference type="CDD" id="cd14748">
    <property type="entry name" value="PBP2_UgpB"/>
    <property type="match status" value="1"/>
</dbReference>
<evidence type="ECO:0000256" key="6">
    <source>
        <dbReference type="SAM" id="Phobius"/>
    </source>
</evidence>
<dbReference type="InterPro" id="IPR006061">
    <property type="entry name" value="SBP_1_CS"/>
</dbReference>
<proteinExistence type="inferred from homology"/>
<dbReference type="PANTHER" id="PTHR43649">
    <property type="entry name" value="ARABINOSE-BINDING PROTEIN-RELATED"/>
    <property type="match status" value="1"/>
</dbReference>
<protein>
    <recommendedName>
        <fullName evidence="9">ABC transporter substrate-binding protein</fullName>
    </recommendedName>
</protein>
<dbReference type="InterPro" id="IPR006059">
    <property type="entry name" value="SBP"/>
</dbReference>
<evidence type="ECO:0000313" key="8">
    <source>
        <dbReference type="Proteomes" id="UP000177230"/>
    </source>
</evidence>
<reference evidence="7 8" key="1">
    <citation type="journal article" date="2016" name="Nat. Commun.">
        <title>Thousands of microbial genomes shed light on interconnected biogeochemical processes in an aquifer system.</title>
        <authorList>
            <person name="Anantharaman K."/>
            <person name="Brown C.T."/>
            <person name="Hug L.A."/>
            <person name="Sharon I."/>
            <person name="Castelle C.J."/>
            <person name="Probst A.J."/>
            <person name="Thomas B.C."/>
            <person name="Singh A."/>
            <person name="Wilkins M.J."/>
            <person name="Karaoz U."/>
            <person name="Brodie E.L."/>
            <person name="Williams K.H."/>
            <person name="Hubbard S.S."/>
            <person name="Banfield J.F."/>
        </authorList>
    </citation>
    <scope>NUCLEOTIDE SEQUENCE [LARGE SCALE GENOMIC DNA]</scope>
</reference>
<dbReference type="Proteomes" id="UP000177230">
    <property type="component" value="Unassembled WGS sequence"/>
</dbReference>
<keyword evidence="4" id="KW-0732">Signal</keyword>
<dbReference type="GO" id="GO:0055085">
    <property type="term" value="P:transmembrane transport"/>
    <property type="evidence" value="ECO:0007669"/>
    <property type="project" value="InterPro"/>
</dbReference>
<gene>
    <name evidence="7" type="ORF">A2024_12120</name>
</gene>
<dbReference type="PANTHER" id="PTHR43649:SF31">
    <property type="entry name" value="SN-GLYCEROL-3-PHOSPHATE-BINDING PERIPLASMIC PROTEIN UGPB"/>
    <property type="match status" value="1"/>
</dbReference>
<evidence type="ECO:0008006" key="9">
    <source>
        <dbReference type="Google" id="ProtNLM"/>
    </source>
</evidence>
<evidence type="ECO:0000256" key="4">
    <source>
        <dbReference type="ARBA" id="ARBA00022729"/>
    </source>
</evidence>
<keyword evidence="6" id="KW-0812">Transmembrane</keyword>
<dbReference type="Gene3D" id="3.40.190.10">
    <property type="entry name" value="Periplasmic binding protein-like II"/>
    <property type="match status" value="2"/>
</dbReference>
<dbReference type="PROSITE" id="PS01037">
    <property type="entry name" value="SBP_BACTERIAL_1"/>
    <property type="match status" value="1"/>
</dbReference>
<evidence type="ECO:0000313" key="7">
    <source>
        <dbReference type="EMBL" id="OGF12781.1"/>
    </source>
</evidence>
<keyword evidence="3" id="KW-0813">Transport</keyword>
<evidence type="ECO:0000256" key="3">
    <source>
        <dbReference type="ARBA" id="ARBA00022448"/>
    </source>
</evidence>
<comment type="subcellular location">
    <subcellularLocation>
        <location evidence="1">Cell envelope</location>
    </subcellularLocation>
</comment>
<accession>A0A1F5RFG3</accession>
<feature type="transmembrane region" description="Helical" evidence="6">
    <location>
        <begin position="426"/>
        <end position="445"/>
    </location>
</feature>
<dbReference type="SUPFAM" id="SSF53850">
    <property type="entry name" value="Periplasmic binding protein-like II"/>
    <property type="match status" value="1"/>
</dbReference>